<keyword evidence="2" id="KW-1185">Reference proteome</keyword>
<organism evidence="1 2">
    <name type="scientific">Tanacetum coccineum</name>
    <dbReference type="NCBI Taxonomy" id="301880"/>
    <lineage>
        <taxon>Eukaryota</taxon>
        <taxon>Viridiplantae</taxon>
        <taxon>Streptophyta</taxon>
        <taxon>Embryophyta</taxon>
        <taxon>Tracheophyta</taxon>
        <taxon>Spermatophyta</taxon>
        <taxon>Magnoliopsida</taxon>
        <taxon>eudicotyledons</taxon>
        <taxon>Gunneridae</taxon>
        <taxon>Pentapetalae</taxon>
        <taxon>asterids</taxon>
        <taxon>campanulids</taxon>
        <taxon>Asterales</taxon>
        <taxon>Asteraceae</taxon>
        <taxon>Asteroideae</taxon>
        <taxon>Anthemideae</taxon>
        <taxon>Anthemidinae</taxon>
        <taxon>Tanacetum</taxon>
    </lineage>
</organism>
<evidence type="ECO:0008006" key="3">
    <source>
        <dbReference type="Google" id="ProtNLM"/>
    </source>
</evidence>
<accession>A0ABQ5FCK5</accession>
<evidence type="ECO:0000313" key="1">
    <source>
        <dbReference type="EMBL" id="GJT60648.1"/>
    </source>
</evidence>
<reference evidence="1" key="2">
    <citation type="submission" date="2022-01" db="EMBL/GenBank/DDBJ databases">
        <authorList>
            <person name="Yamashiro T."/>
            <person name="Shiraishi A."/>
            <person name="Satake H."/>
            <person name="Nakayama K."/>
        </authorList>
    </citation>
    <scope>NUCLEOTIDE SEQUENCE</scope>
</reference>
<sequence>MVALLEKTDGSEGFHQIVDFLNASHIKFALSENPTIYDSHIKQFWQTVTVNTLDNREQEITATVDGHVKTVTIASVRKYL</sequence>
<gene>
    <name evidence="1" type="ORF">Tco_1004181</name>
</gene>
<evidence type="ECO:0000313" key="2">
    <source>
        <dbReference type="Proteomes" id="UP001151760"/>
    </source>
</evidence>
<protein>
    <recommendedName>
        <fullName evidence="3">Xylulose kinase-1</fullName>
    </recommendedName>
</protein>
<comment type="caution">
    <text evidence="1">The sequence shown here is derived from an EMBL/GenBank/DDBJ whole genome shotgun (WGS) entry which is preliminary data.</text>
</comment>
<proteinExistence type="predicted"/>
<dbReference type="Proteomes" id="UP001151760">
    <property type="component" value="Unassembled WGS sequence"/>
</dbReference>
<dbReference type="EMBL" id="BQNB010017218">
    <property type="protein sequence ID" value="GJT60648.1"/>
    <property type="molecule type" value="Genomic_DNA"/>
</dbReference>
<reference evidence="1" key="1">
    <citation type="journal article" date="2022" name="Int. J. Mol. Sci.">
        <title>Draft Genome of Tanacetum Coccineum: Genomic Comparison of Closely Related Tanacetum-Family Plants.</title>
        <authorList>
            <person name="Yamashiro T."/>
            <person name="Shiraishi A."/>
            <person name="Nakayama K."/>
            <person name="Satake H."/>
        </authorList>
    </citation>
    <scope>NUCLEOTIDE SEQUENCE</scope>
</reference>
<name>A0ABQ5FCK5_9ASTR</name>